<accession>A0AAW8PBS2</accession>
<protein>
    <submittedName>
        <fullName evidence="1">Uncharacterized protein</fullName>
    </submittedName>
</protein>
<name>A0AAW8PBS2_9HYPH</name>
<evidence type="ECO:0000313" key="1">
    <source>
        <dbReference type="EMBL" id="MDR9763881.1"/>
    </source>
</evidence>
<dbReference type="AlphaFoldDB" id="A0AAW8PBS2"/>
<comment type="caution">
    <text evidence="1">The sequence shown here is derived from an EMBL/GenBank/DDBJ whole genome shotgun (WGS) entry which is preliminary data.</text>
</comment>
<dbReference type="Proteomes" id="UP001269402">
    <property type="component" value="Unassembled WGS sequence"/>
</dbReference>
<dbReference type="RefSeq" id="WP_310808746.1">
    <property type="nucleotide sequence ID" value="NZ_JAVLSH010000020.1"/>
</dbReference>
<dbReference type="EMBL" id="JAVLSH010000020">
    <property type="protein sequence ID" value="MDR9763881.1"/>
    <property type="molecule type" value="Genomic_DNA"/>
</dbReference>
<sequence length="479" mass="53476">MSPLHAPRNQDFVESLEALDDGLFDAMSGITTRQPSAFEHYLLRRLEGRGDDNKLLDEMPLNSAAYLCELVGSVVLFGKDILKRELDEAQLSQAAQNGFLFLGEGYPGLLRFLDVMHSRLPSIRPDVGGQKLYGRLYTILRDSDDASWERVKATMRSYAFTKLPLSKAADVFGKREEADFLSDTDIEEMTAFRPGHLRKMAVAAGILDPSLIKNGAIPKSLAYELVDLLKDSVLPIEAARLLGIPYSHFKSYRDAGMFPPSLSSGNGVSITDRHSRSAIEKYLKVVRSRATSRDLGGLKAINATAKIVGCRSAHILELVQNNQVKMVAWDPSHVGIGALLVDPTEISKMVIVHDHARVSIRVLAKNWKMSDRVISALINIGALPTVSAINVRTGKSGRLIRREDADAFMAKYVTFHHAAGDFKVTRLRVLDAIRRSKLVPQFDSDKVRATIFDRREMERALIEIKDVRLRRERPQNSDR</sequence>
<reference evidence="2" key="1">
    <citation type="submission" date="2023-07" db="EMBL/GenBank/DDBJ databases">
        <title>Genomic characterization of faba bean (Vicia faba) microsymbionts in Mexican soils.</title>
        <authorList>
            <person name="Rivera Orduna F.N."/>
            <person name="Guevara-Luna J."/>
            <person name="Yan J."/>
            <person name="Arroyo-Herrera I."/>
            <person name="Li Y."/>
            <person name="Vasquez-Murrieta M.S."/>
            <person name="Wang E.T."/>
        </authorList>
    </citation>
    <scope>NUCLEOTIDE SEQUENCE [LARGE SCALE GENOMIC DNA]</scope>
    <source>
        <strain evidence="2">CH6</strain>
    </source>
</reference>
<keyword evidence="2" id="KW-1185">Reference proteome</keyword>
<gene>
    <name evidence="1" type="ORF">RJJ37_30345</name>
</gene>
<organism evidence="1 2">
    <name type="scientific">Rhizobium redzepovicii</name>
    <dbReference type="NCBI Taxonomy" id="2867518"/>
    <lineage>
        <taxon>Bacteria</taxon>
        <taxon>Pseudomonadati</taxon>
        <taxon>Pseudomonadota</taxon>
        <taxon>Alphaproteobacteria</taxon>
        <taxon>Hyphomicrobiales</taxon>
        <taxon>Rhizobiaceae</taxon>
        <taxon>Rhizobium/Agrobacterium group</taxon>
        <taxon>Rhizobium</taxon>
    </lineage>
</organism>
<proteinExistence type="predicted"/>
<evidence type="ECO:0000313" key="2">
    <source>
        <dbReference type="Proteomes" id="UP001269402"/>
    </source>
</evidence>